<reference evidence="2" key="1">
    <citation type="submission" date="2014-04" db="EMBL/GenBank/DDBJ databases">
        <title>Evolutionary Origins and Diversification of the Mycorrhizal Mutualists.</title>
        <authorList>
            <consortium name="DOE Joint Genome Institute"/>
            <consortium name="Mycorrhizal Genomics Consortium"/>
            <person name="Kohler A."/>
            <person name="Kuo A."/>
            <person name="Nagy L.G."/>
            <person name="Floudas D."/>
            <person name="Copeland A."/>
            <person name="Barry K.W."/>
            <person name="Cichocki N."/>
            <person name="Veneault-Fourrey C."/>
            <person name="LaButti K."/>
            <person name="Lindquist E.A."/>
            <person name="Lipzen A."/>
            <person name="Lundell T."/>
            <person name="Morin E."/>
            <person name="Murat C."/>
            <person name="Riley R."/>
            <person name="Ohm R."/>
            <person name="Sun H."/>
            <person name="Tunlid A."/>
            <person name="Henrissat B."/>
            <person name="Grigoriev I.V."/>
            <person name="Hibbett D.S."/>
            <person name="Martin F."/>
        </authorList>
    </citation>
    <scope>NUCLEOTIDE SEQUENCE [LARGE SCALE GENOMIC DNA]</scope>
    <source>
        <strain evidence="2">FD-334 SS-4</strain>
    </source>
</reference>
<dbReference type="SUPFAM" id="SSF52047">
    <property type="entry name" value="RNI-like"/>
    <property type="match status" value="1"/>
</dbReference>
<organism evidence="1 2">
    <name type="scientific">Hypholoma sublateritium (strain FD-334 SS-4)</name>
    <dbReference type="NCBI Taxonomy" id="945553"/>
    <lineage>
        <taxon>Eukaryota</taxon>
        <taxon>Fungi</taxon>
        <taxon>Dikarya</taxon>
        <taxon>Basidiomycota</taxon>
        <taxon>Agaricomycotina</taxon>
        <taxon>Agaricomycetes</taxon>
        <taxon>Agaricomycetidae</taxon>
        <taxon>Agaricales</taxon>
        <taxon>Agaricineae</taxon>
        <taxon>Strophariaceae</taxon>
        <taxon>Hypholoma</taxon>
    </lineage>
</organism>
<gene>
    <name evidence="1" type="ORF">HYPSUDRAFT_49398</name>
</gene>
<dbReference type="AlphaFoldDB" id="A0A0D2P0F6"/>
<dbReference type="OrthoDB" id="2745898at2759"/>
<dbReference type="EMBL" id="KN817692">
    <property type="protein sequence ID" value="KJA14145.1"/>
    <property type="molecule type" value="Genomic_DNA"/>
</dbReference>
<evidence type="ECO:0008006" key="3">
    <source>
        <dbReference type="Google" id="ProtNLM"/>
    </source>
</evidence>
<proteinExistence type="predicted"/>
<evidence type="ECO:0000313" key="1">
    <source>
        <dbReference type="EMBL" id="KJA14145.1"/>
    </source>
</evidence>
<evidence type="ECO:0000313" key="2">
    <source>
        <dbReference type="Proteomes" id="UP000054270"/>
    </source>
</evidence>
<dbReference type="STRING" id="945553.A0A0D2P0F6"/>
<protein>
    <recommendedName>
        <fullName evidence="3">F-box domain-containing protein</fullName>
    </recommendedName>
</protein>
<name>A0A0D2P0F6_HYPSF</name>
<dbReference type="InterPro" id="IPR032675">
    <property type="entry name" value="LRR_dom_sf"/>
</dbReference>
<keyword evidence="2" id="KW-1185">Reference proteome</keyword>
<dbReference type="OMA" id="FVHRICT"/>
<sequence>MSSTPVFPPEIEETIIDVFADNEDHSSLKTCSLVCQAYLPICRKRLFASVVLNDDLLPGVPGLNTAVLERLLSARPEIADYVRKLKFNIRVEDLTNPTIQESLMRLSRLESLTIHHRNRPRLDWSNNSIRPALLHLLHLPTLTHFKISYVDNFVVSDLAPCVNLKHLEIGHHTSAADTASFPETQPARSVRLHELTAGVAAPTAILELCNARRSDGQPVVDFKSLSKITVMVEKPLEGEVAQELFRHCEKLTDVNVFFFDPIDVRPSLVTILRPSMLTLKHITVNIHVNDNYEDPLFGMPAEFEDMHAENIIESITIKVLVQMDVRCSAGDAWGKLDEVLTKSGWSALKRVSLAIEVACYSRVPGDNELEAALRKLPETQFRRLSASESVAFDFNIISTLV</sequence>
<dbReference type="Proteomes" id="UP000054270">
    <property type="component" value="Unassembled WGS sequence"/>
</dbReference>
<dbReference type="Gene3D" id="3.80.10.10">
    <property type="entry name" value="Ribonuclease Inhibitor"/>
    <property type="match status" value="1"/>
</dbReference>
<accession>A0A0D2P0F6</accession>